<evidence type="ECO:0000259" key="3">
    <source>
        <dbReference type="Pfam" id="PF10110"/>
    </source>
</evidence>
<feature type="compositionally biased region" description="Gly residues" evidence="1">
    <location>
        <begin position="44"/>
        <end position="56"/>
    </location>
</feature>
<accession>A0A5C4VFP8</accession>
<feature type="transmembrane region" description="Helical" evidence="2">
    <location>
        <begin position="232"/>
        <end position="251"/>
    </location>
</feature>
<evidence type="ECO:0000256" key="2">
    <source>
        <dbReference type="SAM" id="Phobius"/>
    </source>
</evidence>
<feature type="region of interest" description="Disordered" evidence="1">
    <location>
        <begin position="380"/>
        <end position="405"/>
    </location>
</feature>
<feature type="transmembrane region" description="Helical" evidence="2">
    <location>
        <begin position="290"/>
        <end position="314"/>
    </location>
</feature>
<sequence length="405" mass="41614">MSDKPGWTSPGSPSPDPDNGPRDPDNGPRQDPPPQGPTPPAGGPPQGWGQAPGGWGQAPPPGWGGRGPTPLAPKPGVVPLRPLALGELFDGAVSTARAHWRTVLLISLAIAIVTQVAATLAMRLFLSDSEGLDALENNPDPTDEELRQALGDLAAFTSVTGVVTLLGSVLATAMLTMVVSRAVLGRGVTLEEAWGDSRSRLLPLLGVVLLVPLLAVLAVAVPAFALALSGSAGLAALGVVGGAVLAVWLYVRLSLAAPALMLERQGVLASLRRSAKLVEGTWWRIFGIQLLMLLLVVVVSGIIEFPATAIAGFIDGEGTSSLTGDIGDMTWTYLILSGIGAVIAATITLPISAGVTALLYIDQRIRREALDLELARAAGLTREGDPGPADTGPGNAGPDHDGPER</sequence>
<feature type="domain" description="Glycerophosphoryl diester phosphodiesterase membrane" evidence="3">
    <location>
        <begin position="201"/>
        <end position="330"/>
    </location>
</feature>
<dbReference type="EMBL" id="VDGT01000001">
    <property type="protein sequence ID" value="TNM34602.1"/>
    <property type="molecule type" value="Genomic_DNA"/>
</dbReference>
<dbReference type="PANTHER" id="PTHR33133:SF1">
    <property type="entry name" value="EXPRESSED PROTEIN-RELATED"/>
    <property type="match status" value="1"/>
</dbReference>
<protein>
    <recommendedName>
        <fullName evidence="3">Glycerophosphoryl diester phosphodiesterase membrane domain-containing protein</fullName>
    </recommendedName>
</protein>
<dbReference type="RefSeq" id="WP_139640351.1">
    <property type="nucleotide sequence ID" value="NZ_BAAAZS010000122.1"/>
</dbReference>
<name>A0A5C4VFP8_9ACTN</name>
<keyword evidence="2" id="KW-0812">Transmembrane</keyword>
<feature type="region of interest" description="Disordered" evidence="1">
    <location>
        <begin position="1"/>
        <end position="75"/>
    </location>
</feature>
<evidence type="ECO:0000256" key="1">
    <source>
        <dbReference type="SAM" id="MobiDB-lite"/>
    </source>
</evidence>
<keyword evidence="2" id="KW-1133">Transmembrane helix</keyword>
<dbReference type="Proteomes" id="UP000311713">
    <property type="component" value="Unassembled WGS sequence"/>
</dbReference>
<feature type="transmembrane region" description="Helical" evidence="2">
    <location>
        <begin position="103"/>
        <end position="126"/>
    </location>
</feature>
<feature type="compositionally biased region" description="Pro residues" evidence="1">
    <location>
        <begin position="30"/>
        <end position="43"/>
    </location>
</feature>
<dbReference type="InterPro" id="IPR018476">
    <property type="entry name" value="GlyceroP-diester-Pdiesterase_M"/>
</dbReference>
<feature type="transmembrane region" description="Helical" evidence="2">
    <location>
        <begin position="334"/>
        <end position="361"/>
    </location>
</feature>
<keyword evidence="2" id="KW-0472">Membrane</keyword>
<evidence type="ECO:0000313" key="4">
    <source>
        <dbReference type="EMBL" id="TNM34602.1"/>
    </source>
</evidence>
<dbReference type="AlphaFoldDB" id="A0A5C4VFP8"/>
<comment type="caution">
    <text evidence="4">The sequence shown here is derived from an EMBL/GenBank/DDBJ whole genome shotgun (WGS) entry which is preliminary data.</text>
</comment>
<evidence type="ECO:0000313" key="5">
    <source>
        <dbReference type="Proteomes" id="UP000311713"/>
    </source>
</evidence>
<keyword evidence="5" id="KW-1185">Reference proteome</keyword>
<dbReference type="Pfam" id="PF10110">
    <property type="entry name" value="GPDPase_memb"/>
    <property type="match status" value="1"/>
</dbReference>
<feature type="compositionally biased region" description="Basic and acidic residues" evidence="1">
    <location>
        <begin position="19"/>
        <end position="28"/>
    </location>
</feature>
<feature type="transmembrane region" description="Helical" evidence="2">
    <location>
        <begin position="153"/>
        <end position="180"/>
    </location>
</feature>
<proteinExistence type="predicted"/>
<reference evidence="4 5" key="1">
    <citation type="submission" date="2019-06" db="EMBL/GenBank/DDBJ databases">
        <title>Draft genome of Streptomyces sedi sp. JCM16909.</title>
        <authorList>
            <person name="Klykleung N."/>
            <person name="Tanasupawat S."/>
            <person name="Kudo T."/>
            <person name="Yuki M."/>
            <person name="Ohkuma M."/>
        </authorList>
    </citation>
    <scope>NUCLEOTIDE SEQUENCE [LARGE SCALE GENOMIC DNA]</scope>
    <source>
        <strain evidence="4 5">JCM 16909</strain>
    </source>
</reference>
<dbReference type="PANTHER" id="PTHR33133">
    <property type="entry name" value="OS08G0107100 PROTEIN-RELATED"/>
    <property type="match status" value="1"/>
</dbReference>
<gene>
    <name evidence="4" type="ORF">FH715_02820</name>
</gene>
<feature type="transmembrane region" description="Helical" evidence="2">
    <location>
        <begin position="201"/>
        <end position="226"/>
    </location>
</feature>
<organism evidence="4 5">
    <name type="scientific">Streptomyces sedi</name>
    <dbReference type="NCBI Taxonomy" id="555059"/>
    <lineage>
        <taxon>Bacteria</taxon>
        <taxon>Bacillati</taxon>
        <taxon>Actinomycetota</taxon>
        <taxon>Actinomycetes</taxon>
        <taxon>Kitasatosporales</taxon>
        <taxon>Streptomycetaceae</taxon>
        <taxon>Streptomyces</taxon>
    </lineage>
</organism>
<dbReference type="OrthoDB" id="121140at2"/>